<dbReference type="EMBL" id="CXWC01000011">
    <property type="protein sequence ID" value="CTQ74064.1"/>
    <property type="molecule type" value="Genomic_DNA"/>
</dbReference>
<reference evidence="2" key="1">
    <citation type="submission" date="2015-07" db="EMBL/GenBank/DDBJ databases">
        <authorList>
            <person name="Rodrigo-Torres Lidia"/>
            <person name="Arahal R.David."/>
        </authorList>
    </citation>
    <scope>NUCLEOTIDE SEQUENCE [LARGE SCALE GENOMIC DNA]</scope>
    <source>
        <strain evidence="2">CECT 5096</strain>
    </source>
</reference>
<keyword evidence="2" id="KW-1185">Reference proteome</keyword>
<evidence type="ECO:0000313" key="1">
    <source>
        <dbReference type="EMBL" id="CTQ74064.1"/>
    </source>
</evidence>
<protein>
    <submittedName>
        <fullName evidence="1">Uncharacterized protein</fullName>
    </submittedName>
</protein>
<dbReference type="Proteomes" id="UP000049983">
    <property type="component" value="Unassembled WGS sequence"/>
</dbReference>
<gene>
    <name evidence="1" type="ORF">LA5096_03902</name>
</gene>
<name>A0A0M7AKE0_9HYPH</name>
<proteinExistence type="predicted"/>
<organism evidence="1 2">
    <name type="scientific">Roseibium album</name>
    <dbReference type="NCBI Taxonomy" id="311410"/>
    <lineage>
        <taxon>Bacteria</taxon>
        <taxon>Pseudomonadati</taxon>
        <taxon>Pseudomonadota</taxon>
        <taxon>Alphaproteobacteria</taxon>
        <taxon>Hyphomicrobiales</taxon>
        <taxon>Stappiaceae</taxon>
        <taxon>Roseibium</taxon>
    </lineage>
</organism>
<accession>A0A0M7AKE0</accession>
<dbReference type="AlphaFoldDB" id="A0A0M7AKE0"/>
<sequence length="35" mass="3942">MKAYSATVRLLPAYLEGYRSADWPEQSRPSLAASR</sequence>
<evidence type="ECO:0000313" key="2">
    <source>
        <dbReference type="Proteomes" id="UP000049983"/>
    </source>
</evidence>